<keyword evidence="6" id="KW-0539">Nucleus</keyword>
<evidence type="ECO:0000256" key="5">
    <source>
        <dbReference type="ARBA" id="ARBA00023163"/>
    </source>
</evidence>
<dbReference type="GO" id="GO:0003712">
    <property type="term" value="F:transcription coregulator activity"/>
    <property type="evidence" value="ECO:0007669"/>
    <property type="project" value="InterPro"/>
</dbReference>
<comment type="similarity">
    <text evidence="2">Belongs to the Mediator complex subunit 12 family.</text>
</comment>
<reference evidence="11" key="1">
    <citation type="submission" date="2015-10" db="EMBL/GenBank/DDBJ databases">
        <authorList>
            <person name="Devillers H."/>
        </authorList>
    </citation>
    <scope>NUCLEOTIDE SEQUENCE [LARGE SCALE GENOMIC DNA]</scope>
</reference>
<dbReference type="OrthoDB" id="20828at2759"/>
<evidence type="ECO:0000256" key="2">
    <source>
        <dbReference type="ARBA" id="ARBA00010289"/>
    </source>
</evidence>
<keyword evidence="4" id="KW-0805">Transcription regulation</keyword>
<dbReference type="GO" id="GO:0016592">
    <property type="term" value="C:mediator complex"/>
    <property type="evidence" value="ECO:0007669"/>
    <property type="project" value="InterPro"/>
</dbReference>
<dbReference type="PANTHER" id="PTHR46567">
    <property type="entry name" value="MEDIATOR OF RNA POLYMERASE II TRANSCRIPTION SUBUNIT 12"/>
    <property type="match status" value="1"/>
</dbReference>
<keyword evidence="5" id="KW-0804">Transcription</keyword>
<dbReference type="Proteomes" id="UP000236544">
    <property type="component" value="Unassembled WGS sequence"/>
</dbReference>
<dbReference type="Pfam" id="PF09497">
    <property type="entry name" value="Med12"/>
    <property type="match status" value="1"/>
</dbReference>
<evidence type="ECO:0000256" key="6">
    <source>
        <dbReference type="ARBA" id="ARBA00023242"/>
    </source>
</evidence>
<evidence type="ECO:0000256" key="3">
    <source>
        <dbReference type="ARBA" id="ARBA00019622"/>
    </source>
</evidence>
<proteinExistence type="inferred from homology"/>
<evidence type="ECO:0000313" key="10">
    <source>
        <dbReference type="EMBL" id="CUS23393.1"/>
    </source>
</evidence>
<evidence type="ECO:0000313" key="11">
    <source>
        <dbReference type="Proteomes" id="UP000236544"/>
    </source>
</evidence>
<evidence type="ECO:0000256" key="8">
    <source>
        <dbReference type="SAM" id="MobiDB-lite"/>
    </source>
</evidence>
<evidence type="ECO:0000259" key="9">
    <source>
        <dbReference type="SMART" id="SM01281"/>
    </source>
</evidence>
<keyword evidence="11" id="KW-1185">Reference proteome</keyword>
<sequence>MPSKYLLTPPEGLHSLTSGKTKEIYPDFDPWSHTPLDDKIFLNFVSKGYYNSAKVNFESISSRSSLQESLPAVSGLLADQLSDVVRIREEKINRITANSSNLAKKSVLPSDFSGPGFSLPKRVTLTDHRRELWLQEISSPQSSLSETSKLIPHGLKRRQLLEQCYLKQIPIPRAIWLIKCCFSLEWKMVANKQGTTQIEDGIGKLLKEWSETMVYLLERLVFEMTQYYNEPVKLSNWRQKIKYYLGLLGNCYSLNLMDSSFFHHWLVDFIAKIENFECLPMALHILTVFWGGIFEACKHSEDPQQLFLVNKMTEALLYKYYMVTSSRSMINDEQYLINDVKKNSKVNKTILAKLKGLIEKVFQEQSMEAFVFPNNNWDIYKKCLYEILQVDRIREDDGIGSEASKKLELIVYRNDSLKFNTILHDADTESLRSGSETPSNLENIFVPGTVLKLKRIDYKLTKALDENCPGDDWAAFADQKLRQAEQIIQMMLWAVHPSRAQHYEASQLVSKLLLLKLNSRNGNLEYSLEDKIWALVFVFAKTNSEDLKCAVSLTKLHQLLNVFIGYGIVKVPTYIRKLISSGVLYLTHSSDKLFHCNLLINLKMSPLMKIQYNMVLRNVHESNPEFYDNYNYDRLMEMLEVAKESLSNGNYDFIKRVPYSIKLMASEWYLNVICSPIDGSLSTVRKVDVIEKLKVFCINLQVYHQFYKWVEFVVYHQLLNDLESLECLVDILMYYDKLFPLLINDHILLMKTILHLHSLKLAPQNASSQNVLLFNDFWLFFMKRFPLALEIDTDLQTKLIEAYESEKAQVERLAKPHSRTDGTSPLKIDSDSIQSVKKESHNFPSVFQPNLKCLLTSGDEESLRNARKNMRVLMIVNLTEYNKFMSIFLKRRSASNEELARLISLKVLSLSLVKKVLGGPIVVNLLDTKFCDCGMAFELQKKLFTKQNLRLVMNTLCEDLPGSYQKLLNVIGEFSTTKSGQEQISNIVNKVQVKGGKDTFSFITDLLNLGVNNSDWDRFECLSESAHHNVFEENDGEITEEEADILDLFSRLNFTNLWIFQILTSLYLQSVDCSSASQPHFALDIIELTGYDVAASKLFDKISNVDVLEKTLQTLEVDFFKRKSTTDPEVSYYYVIIETIVNISRRLNKVSTSSIPMSQESFKLMKECCQEFISKGSTDLASLEYRLDAFLKILIVHQKFILKEGLEKPQPAPEGYSDFLRMLCLLFHKIDFSLKLKLLLYDVLASMKSFVIYSSAGRNNQISIKNNPKVPKELLDLPPFKISSFMPDDAPSGETNKVEPGIKDRKPAGEPRKPIFFLYNKSSSTFEAKLSLRPFHLLDNFQEESSEFNNTPLNLCLFNASYYRKNPT</sequence>
<evidence type="ECO:0000256" key="4">
    <source>
        <dbReference type="ARBA" id="ARBA00023015"/>
    </source>
</evidence>
<dbReference type="PANTHER" id="PTHR46567:SF1">
    <property type="entry name" value="MEDIATOR OF RNA POLYMERASE II TRANSCRIPTION SUBUNIT 12"/>
    <property type="match status" value="1"/>
</dbReference>
<name>A0A0P1KTL3_9SACH</name>
<feature type="domain" description="Mediator complex subunit Med12" evidence="9">
    <location>
        <begin position="116"/>
        <end position="179"/>
    </location>
</feature>
<dbReference type="InterPro" id="IPR019035">
    <property type="entry name" value="Mediator_Med12"/>
</dbReference>
<dbReference type="EMBL" id="LN890527">
    <property type="protein sequence ID" value="CUS23393.1"/>
    <property type="molecule type" value="Genomic_DNA"/>
</dbReference>
<organism evidence="10 11">
    <name type="scientific">Lachancea quebecensis</name>
    <dbReference type="NCBI Taxonomy" id="1654605"/>
    <lineage>
        <taxon>Eukaryota</taxon>
        <taxon>Fungi</taxon>
        <taxon>Dikarya</taxon>
        <taxon>Ascomycota</taxon>
        <taxon>Saccharomycotina</taxon>
        <taxon>Saccharomycetes</taxon>
        <taxon>Saccharomycetales</taxon>
        <taxon>Saccharomycetaceae</taxon>
        <taxon>Lachancea</taxon>
    </lineage>
</organism>
<accession>A0A0P1KTL3</accession>
<gene>
    <name evidence="10" type="ORF">LAQU0_S09e03752g</name>
</gene>
<evidence type="ECO:0000256" key="1">
    <source>
        <dbReference type="ARBA" id="ARBA00004123"/>
    </source>
</evidence>
<comment type="subcellular location">
    <subcellularLocation>
        <location evidence="1">Nucleus</location>
    </subcellularLocation>
</comment>
<evidence type="ECO:0000256" key="7">
    <source>
        <dbReference type="ARBA" id="ARBA00032010"/>
    </source>
</evidence>
<feature type="compositionally biased region" description="Basic and acidic residues" evidence="8">
    <location>
        <begin position="1296"/>
        <end position="1309"/>
    </location>
</feature>
<dbReference type="SMART" id="SM01281">
    <property type="entry name" value="Med12"/>
    <property type="match status" value="1"/>
</dbReference>
<feature type="region of interest" description="Disordered" evidence="8">
    <location>
        <begin position="1289"/>
        <end position="1309"/>
    </location>
</feature>
<protein>
    <recommendedName>
        <fullName evidence="3">Mediator of RNA polymerase II transcription subunit 12</fullName>
    </recommendedName>
    <alternativeName>
        <fullName evidence="7">Mediator complex subunit 12</fullName>
    </alternativeName>
</protein>
<dbReference type="GO" id="GO:0006357">
    <property type="term" value="P:regulation of transcription by RNA polymerase II"/>
    <property type="evidence" value="ECO:0007669"/>
    <property type="project" value="InterPro"/>
</dbReference>